<evidence type="ECO:0000313" key="3">
    <source>
        <dbReference type="Proteomes" id="UP001558613"/>
    </source>
</evidence>
<sequence>MCSVLVLTLPKALPKVLYPNPSSKPKDKPLQSARSNPYPNHEPEHISTPNQNQSTPNVNLKHLYTGSPLVRRATHLHAYLLNSRPFRPVSSSRYPSAPLPPCTRNTRATHLRTFQRDADPYATDLQPPHWGTGPEDTSTPSRTASSALHAFTAETARLAKKSWFGNFINLEKEEQIFVVIKDKPLSSIKLTSSTLFSRLKDFVTSVLMGLAGKPVFLHLQIPF</sequence>
<feature type="compositionally biased region" description="Polar residues" evidence="1">
    <location>
        <begin position="47"/>
        <end position="58"/>
    </location>
</feature>
<dbReference type="EMBL" id="JAYMGO010000025">
    <property type="protein sequence ID" value="KAL1247995.1"/>
    <property type="molecule type" value="Genomic_DNA"/>
</dbReference>
<proteinExistence type="predicted"/>
<feature type="region of interest" description="Disordered" evidence="1">
    <location>
        <begin position="120"/>
        <end position="142"/>
    </location>
</feature>
<organism evidence="2 3">
    <name type="scientific">Cirrhinus molitorella</name>
    <name type="common">mud carp</name>
    <dbReference type="NCBI Taxonomy" id="172907"/>
    <lineage>
        <taxon>Eukaryota</taxon>
        <taxon>Metazoa</taxon>
        <taxon>Chordata</taxon>
        <taxon>Craniata</taxon>
        <taxon>Vertebrata</taxon>
        <taxon>Euteleostomi</taxon>
        <taxon>Actinopterygii</taxon>
        <taxon>Neopterygii</taxon>
        <taxon>Teleostei</taxon>
        <taxon>Ostariophysi</taxon>
        <taxon>Cypriniformes</taxon>
        <taxon>Cyprinidae</taxon>
        <taxon>Labeoninae</taxon>
        <taxon>Labeonini</taxon>
        <taxon>Cirrhinus</taxon>
    </lineage>
</organism>
<name>A0ABR3L6R3_9TELE</name>
<protein>
    <submittedName>
        <fullName evidence="2">Uncharacterized protein</fullName>
    </submittedName>
</protein>
<feature type="region of interest" description="Disordered" evidence="1">
    <location>
        <begin position="15"/>
        <end position="61"/>
    </location>
</feature>
<gene>
    <name evidence="2" type="ORF">QQF64_023371</name>
</gene>
<evidence type="ECO:0000313" key="2">
    <source>
        <dbReference type="EMBL" id="KAL1247995.1"/>
    </source>
</evidence>
<comment type="caution">
    <text evidence="2">The sequence shown here is derived from an EMBL/GenBank/DDBJ whole genome shotgun (WGS) entry which is preliminary data.</text>
</comment>
<dbReference type="Proteomes" id="UP001558613">
    <property type="component" value="Unassembled WGS sequence"/>
</dbReference>
<reference evidence="2 3" key="1">
    <citation type="submission" date="2023-09" db="EMBL/GenBank/DDBJ databases">
        <authorList>
            <person name="Wang M."/>
        </authorList>
    </citation>
    <scope>NUCLEOTIDE SEQUENCE [LARGE SCALE GENOMIC DNA]</scope>
    <source>
        <strain evidence="2">GT-2023</strain>
        <tissue evidence="2">Liver</tissue>
    </source>
</reference>
<evidence type="ECO:0000256" key="1">
    <source>
        <dbReference type="SAM" id="MobiDB-lite"/>
    </source>
</evidence>
<keyword evidence="3" id="KW-1185">Reference proteome</keyword>
<accession>A0ABR3L6R3</accession>